<dbReference type="PANTHER" id="PTHR10039:SF17">
    <property type="entry name" value="FUNGAL STAND N-TERMINAL GOODBYE DOMAIN-CONTAINING PROTEIN-RELATED"/>
    <property type="match status" value="1"/>
</dbReference>
<dbReference type="EMBL" id="ML210152">
    <property type="protein sequence ID" value="TFK29011.1"/>
    <property type="molecule type" value="Genomic_DNA"/>
</dbReference>
<evidence type="ECO:0000259" key="2">
    <source>
        <dbReference type="Pfam" id="PF24883"/>
    </source>
</evidence>
<reference evidence="3 4" key="1">
    <citation type="journal article" date="2019" name="Nat. Ecol. Evol.">
        <title>Megaphylogeny resolves global patterns of mushroom evolution.</title>
        <authorList>
            <person name="Varga T."/>
            <person name="Krizsan K."/>
            <person name="Foldi C."/>
            <person name="Dima B."/>
            <person name="Sanchez-Garcia M."/>
            <person name="Sanchez-Ramirez S."/>
            <person name="Szollosi G.J."/>
            <person name="Szarkandi J.G."/>
            <person name="Papp V."/>
            <person name="Albert L."/>
            <person name="Andreopoulos W."/>
            <person name="Angelini C."/>
            <person name="Antonin V."/>
            <person name="Barry K.W."/>
            <person name="Bougher N.L."/>
            <person name="Buchanan P."/>
            <person name="Buyck B."/>
            <person name="Bense V."/>
            <person name="Catcheside P."/>
            <person name="Chovatia M."/>
            <person name="Cooper J."/>
            <person name="Damon W."/>
            <person name="Desjardin D."/>
            <person name="Finy P."/>
            <person name="Geml J."/>
            <person name="Haridas S."/>
            <person name="Hughes K."/>
            <person name="Justo A."/>
            <person name="Karasinski D."/>
            <person name="Kautmanova I."/>
            <person name="Kiss B."/>
            <person name="Kocsube S."/>
            <person name="Kotiranta H."/>
            <person name="LaButti K.M."/>
            <person name="Lechner B.E."/>
            <person name="Liimatainen K."/>
            <person name="Lipzen A."/>
            <person name="Lukacs Z."/>
            <person name="Mihaltcheva S."/>
            <person name="Morgado L.N."/>
            <person name="Niskanen T."/>
            <person name="Noordeloos M.E."/>
            <person name="Ohm R.A."/>
            <person name="Ortiz-Santana B."/>
            <person name="Ovrebo C."/>
            <person name="Racz N."/>
            <person name="Riley R."/>
            <person name="Savchenko A."/>
            <person name="Shiryaev A."/>
            <person name="Soop K."/>
            <person name="Spirin V."/>
            <person name="Szebenyi C."/>
            <person name="Tomsovsky M."/>
            <person name="Tulloss R.E."/>
            <person name="Uehling J."/>
            <person name="Grigoriev I.V."/>
            <person name="Vagvolgyi C."/>
            <person name="Papp T."/>
            <person name="Martin F.M."/>
            <person name="Miettinen O."/>
            <person name="Hibbett D.S."/>
            <person name="Nagy L.G."/>
        </authorList>
    </citation>
    <scope>NUCLEOTIDE SEQUENCE [LARGE SCALE GENOMIC DNA]</scope>
    <source>
        <strain evidence="3 4">CBS 121175</strain>
    </source>
</reference>
<accession>A0A5C3LK43</accession>
<gene>
    <name evidence="3" type="ORF">FA15DRAFT_664666</name>
</gene>
<dbReference type="Gene3D" id="3.40.50.300">
    <property type="entry name" value="P-loop containing nucleotide triphosphate hydrolases"/>
    <property type="match status" value="1"/>
</dbReference>
<proteinExistence type="predicted"/>
<dbReference type="OrthoDB" id="4760524at2759"/>
<keyword evidence="4" id="KW-1185">Reference proteome</keyword>
<dbReference type="InterPro" id="IPR027417">
    <property type="entry name" value="P-loop_NTPase"/>
</dbReference>
<dbReference type="STRING" id="230819.A0A5C3LK43"/>
<organism evidence="3 4">
    <name type="scientific">Coprinopsis marcescibilis</name>
    <name type="common">Agaric fungus</name>
    <name type="synonym">Psathyrella marcescibilis</name>
    <dbReference type="NCBI Taxonomy" id="230819"/>
    <lineage>
        <taxon>Eukaryota</taxon>
        <taxon>Fungi</taxon>
        <taxon>Dikarya</taxon>
        <taxon>Basidiomycota</taxon>
        <taxon>Agaricomycotina</taxon>
        <taxon>Agaricomycetes</taxon>
        <taxon>Agaricomycetidae</taxon>
        <taxon>Agaricales</taxon>
        <taxon>Agaricineae</taxon>
        <taxon>Psathyrellaceae</taxon>
        <taxon>Coprinopsis</taxon>
    </lineage>
</organism>
<dbReference type="InterPro" id="IPR056884">
    <property type="entry name" value="NPHP3-like_N"/>
</dbReference>
<sequence>MAFPNAQNFTINNSTFATAQTISVTTGRKDNGPLSILLEFVAIEATHESASALYAPKCHRGTRKEIVQDIATWTRHRGSKPLLWFSGPAGGGKTCIQRSVAQIFQKENQLAASFFFSVRIPGLDNAQRFVATLTNQLVSCVPGLKPLVAKILKDDPTIFQKSGDVQAKILLVGPLAKLKKTQGSWKKRLFAKAADFPTVVVIDGLDECRDIRERRMVIDVALLLAKVASFRFIIASRPEYDIRTTFDSDDINKLAHRIRLEVYDGTSDIRDYFSDKFEEIRQTHPAKTSIPPDWPTEDVLETLVNKSSSQFIYASTVIKFVDNPRRSPMAMLDHVLKVSAAATTSIADNPFKELDALYHSILHPPDVDIALLKRLLHVVLVIRQGRETFQTYGVNGAFLDGMLGLEKGTTEIAFCDLHSILHVPNQLSSSSVYFYHRSIEDFLLSPLRGGDLYQSTAVTHHDLAVICVKIASMDDEDAGTYHRKVKDYAIEEWFGHTRHALDDNTKPLSTSLLLCDPVKSLGYIFLHHYVAGGMAERFSFPLRTIEVLQDSLHRKRCSKRDPQEGCLLLCRRIQRIRVKRSDLTRLLSLAGARSEPKTELRKVYLQAFFNLLVLPE</sequence>
<evidence type="ECO:0000313" key="4">
    <source>
        <dbReference type="Proteomes" id="UP000307440"/>
    </source>
</evidence>
<evidence type="ECO:0000256" key="1">
    <source>
        <dbReference type="ARBA" id="ARBA00022737"/>
    </source>
</evidence>
<dbReference type="Pfam" id="PF24883">
    <property type="entry name" value="NPHP3_N"/>
    <property type="match status" value="1"/>
</dbReference>
<dbReference type="AlphaFoldDB" id="A0A5C3LK43"/>
<protein>
    <recommendedName>
        <fullName evidence="2">Nephrocystin 3-like N-terminal domain-containing protein</fullName>
    </recommendedName>
</protein>
<dbReference type="Proteomes" id="UP000307440">
    <property type="component" value="Unassembled WGS sequence"/>
</dbReference>
<name>A0A5C3LK43_COPMA</name>
<dbReference type="PANTHER" id="PTHR10039">
    <property type="entry name" value="AMELOGENIN"/>
    <property type="match status" value="1"/>
</dbReference>
<evidence type="ECO:0000313" key="3">
    <source>
        <dbReference type="EMBL" id="TFK29011.1"/>
    </source>
</evidence>
<dbReference type="SUPFAM" id="SSF52540">
    <property type="entry name" value="P-loop containing nucleoside triphosphate hydrolases"/>
    <property type="match status" value="1"/>
</dbReference>
<feature type="domain" description="Nephrocystin 3-like N-terminal" evidence="2">
    <location>
        <begin position="64"/>
        <end position="237"/>
    </location>
</feature>
<keyword evidence="1" id="KW-0677">Repeat</keyword>